<reference evidence="1 2" key="1">
    <citation type="journal article" date="2015" name="Genome Announc.">
        <title>Expanding the biotechnology potential of lactobacilli through comparative genomics of 213 strains and associated genera.</title>
        <authorList>
            <person name="Sun Z."/>
            <person name="Harris H.M."/>
            <person name="McCann A."/>
            <person name="Guo C."/>
            <person name="Argimon S."/>
            <person name="Zhang W."/>
            <person name="Yang X."/>
            <person name="Jeffery I.B."/>
            <person name="Cooney J.C."/>
            <person name="Kagawa T.F."/>
            <person name="Liu W."/>
            <person name="Song Y."/>
            <person name="Salvetti E."/>
            <person name="Wrobel A."/>
            <person name="Rasinkangas P."/>
            <person name="Parkhill J."/>
            <person name="Rea M.C."/>
            <person name="O'Sullivan O."/>
            <person name="Ritari J."/>
            <person name="Douillard F.P."/>
            <person name="Paul Ross R."/>
            <person name="Yang R."/>
            <person name="Briner A.E."/>
            <person name="Felis G.E."/>
            <person name="de Vos W.M."/>
            <person name="Barrangou R."/>
            <person name="Klaenhammer T.R."/>
            <person name="Caufield P.W."/>
            <person name="Cui Y."/>
            <person name="Zhang H."/>
            <person name="O'Toole P.W."/>
        </authorList>
    </citation>
    <scope>NUCLEOTIDE SEQUENCE [LARGE SCALE GENOMIC DNA]</scope>
    <source>
        <strain evidence="1 2">DSM 21051</strain>
    </source>
</reference>
<dbReference type="Proteomes" id="UP000051015">
    <property type="component" value="Unassembled WGS sequence"/>
</dbReference>
<evidence type="ECO:0000313" key="2">
    <source>
        <dbReference type="Proteomes" id="UP000051015"/>
    </source>
</evidence>
<evidence type="ECO:0000313" key="1">
    <source>
        <dbReference type="EMBL" id="KRM95908.1"/>
    </source>
</evidence>
<organism evidence="1 2">
    <name type="scientific">Liquorilactobacillus aquaticus DSM 21051</name>
    <dbReference type="NCBI Taxonomy" id="1423725"/>
    <lineage>
        <taxon>Bacteria</taxon>
        <taxon>Bacillati</taxon>
        <taxon>Bacillota</taxon>
        <taxon>Bacilli</taxon>
        <taxon>Lactobacillales</taxon>
        <taxon>Lactobacillaceae</taxon>
        <taxon>Liquorilactobacillus</taxon>
    </lineage>
</organism>
<keyword evidence="2" id="KW-1185">Reference proteome</keyword>
<dbReference type="STRING" id="1423725.FC19_GL001387"/>
<dbReference type="EMBL" id="AYZD01000018">
    <property type="protein sequence ID" value="KRM95908.1"/>
    <property type="molecule type" value="Genomic_DNA"/>
</dbReference>
<accession>A0A0R2D205</accession>
<comment type="caution">
    <text evidence="1">The sequence shown here is derived from an EMBL/GenBank/DDBJ whole genome shotgun (WGS) entry which is preliminary data.</text>
</comment>
<gene>
    <name evidence="1" type="ORF">FC19_GL001387</name>
</gene>
<dbReference type="AlphaFoldDB" id="A0A0R2D205"/>
<sequence>MTKEDGHVKLIDQFFQSNKLTHSKQKLADSKNIIKTIDGFWNNYRKNNGLYKKY</sequence>
<proteinExistence type="predicted"/>
<protein>
    <submittedName>
        <fullName evidence="1">Uncharacterized protein</fullName>
    </submittedName>
</protein>
<name>A0A0R2D205_9LACO</name>
<dbReference type="PATRIC" id="fig|1423725.3.peg.1428"/>